<dbReference type="InterPro" id="IPR010730">
    <property type="entry name" value="HET"/>
</dbReference>
<evidence type="ECO:0000313" key="2">
    <source>
        <dbReference type="EMBL" id="KAF7198604.1"/>
    </source>
</evidence>
<evidence type="ECO:0000259" key="1">
    <source>
        <dbReference type="Pfam" id="PF06985"/>
    </source>
</evidence>
<organism evidence="2 3">
    <name type="scientific">Pseudocercospora fuligena</name>
    <dbReference type="NCBI Taxonomy" id="685502"/>
    <lineage>
        <taxon>Eukaryota</taxon>
        <taxon>Fungi</taxon>
        <taxon>Dikarya</taxon>
        <taxon>Ascomycota</taxon>
        <taxon>Pezizomycotina</taxon>
        <taxon>Dothideomycetes</taxon>
        <taxon>Dothideomycetidae</taxon>
        <taxon>Mycosphaerellales</taxon>
        <taxon>Mycosphaerellaceae</taxon>
        <taxon>Pseudocercospora</taxon>
    </lineage>
</organism>
<reference evidence="2" key="1">
    <citation type="submission" date="2020-04" db="EMBL/GenBank/DDBJ databases">
        <title>Draft genome resource of the tomato pathogen Pseudocercospora fuligena.</title>
        <authorList>
            <person name="Zaccaron A."/>
        </authorList>
    </citation>
    <scope>NUCLEOTIDE SEQUENCE</scope>
    <source>
        <strain evidence="2">PF001</strain>
    </source>
</reference>
<protein>
    <submittedName>
        <fullName evidence="2">Heterokaryon incompatibility protein 6, OR allele</fullName>
    </submittedName>
</protein>
<gene>
    <name evidence="2" type="ORF">HII31_00343</name>
</gene>
<dbReference type="PANTHER" id="PTHR24148">
    <property type="entry name" value="ANKYRIN REPEAT DOMAIN-CONTAINING PROTEIN 39 HOMOLOG-RELATED"/>
    <property type="match status" value="1"/>
</dbReference>
<dbReference type="AlphaFoldDB" id="A0A8H6RWN8"/>
<name>A0A8H6RWN8_9PEZI</name>
<proteinExistence type="predicted"/>
<dbReference type="InterPro" id="IPR052895">
    <property type="entry name" value="HetReg/Transcr_Mod"/>
</dbReference>
<dbReference type="Proteomes" id="UP000660729">
    <property type="component" value="Unassembled WGS sequence"/>
</dbReference>
<dbReference type="EMBL" id="JABCIY010000001">
    <property type="protein sequence ID" value="KAF7198604.1"/>
    <property type="molecule type" value="Genomic_DNA"/>
</dbReference>
<keyword evidence="3" id="KW-1185">Reference proteome</keyword>
<dbReference type="PANTHER" id="PTHR24148:SF64">
    <property type="entry name" value="HETEROKARYON INCOMPATIBILITY DOMAIN-CONTAINING PROTEIN"/>
    <property type="match status" value="1"/>
</dbReference>
<comment type="caution">
    <text evidence="2">The sequence shown here is derived from an EMBL/GenBank/DDBJ whole genome shotgun (WGS) entry which is preliminary data.</text>
</comment>
<feature type="domain" description="Heterokaryon incompatibility" evidence="1">
    <location>
        <begin position="97"/>
        <end position="238"/>
    </location>
</feature>
<evidence type="ECO:0000313" key="3">
    <source>
        <dbReference type="Proteomes" id="UP000660729"/>
    </source>
</evidence>
<dbReference type="Pfam" id="PF06985">
    <property type="entry name" value="HET"/>
    <property type="match status" value="1"/>
</dbReference>
<dbReference type="OrthoDB" id="3921930at2759"/>
<accession>A0A8H6RWN8</accession>
<sequence length="494" mass="57484">MFGNLTKTRKAVSAWTASVGMRKLKYLPLSGEEIRLVKFLQPSSADTIDLELVHQAGHFDIRRVDRPKSEVAQLYRRDPEELVRYITISKIECRVRYVCLSYCWGHPRKSRSITVNGCKFKITENLHRALQAIYRHHHHETYYWIDAICINQGDIVERSRQVAQMWKIFASAVNVLAWLGEADEESKIAIDAIKHYGLFHGPRNQHSVDSHIATAQEKAAIKRLTERQYFIRTWIQQEVLQARTLSFICGEMYCDGEDLAAFCSFHRDAVDLVASRLMRHFYYREPRSTTGGGCEFRTCVETYFDTLCSDIRDRIFAMLGDTTLRRLDPETILKPDYSIQIDELFLELLLFYERIVCDDWQLVFNSLIDVLDLVGHGPCLSFRKWFFNRKAWDYSNLPERLKTRSGRIYDCSGPLIRSLLMFESTSAASDSALIPRCYDDHEQNRTQYVDPYDPKSVIVAGSDYRGVSPFFSHKKNPSTEIRQSERYCLPFHAI</sequence>